<evidence type="ECO:0000313" key="7">
    <source>
        <dbReference type="Proteomes" id="UP000467841"/>
    </source>
</evidence>
<sequence>MFALSSTMEDCMNYITEDVISEVRYDLVDSGKLEETVLRELQATWKRKMKQAGLISSIGECSYAPIPIPTHTPLQTPDPNSLYGNFEMNGQSNPSMVMDLMASPKREHEGFFIPQQDGANDGDFKAEANTSNDEDDEETLNENDDEEEPVEDDKDIPHLVMCQFDSVKRSKNKWDCKFKSGVMKINDKNIIFSKADGVFNF</sequence>
<dbReference type="EMBL" id="CACVBM020001118">
    <property type="protein sequence ID" value="CAA7032257.1"/>
    <property type="molecule type" value="Genomic_DNA"/>
</dbReference>
<keyword evidence="4" id="KW-0539">Nucleus</keyword>
<dbReference type="PANTHER" id="PTHR12694:SF15">
    <property type="entry name" value="TFIIA-L3"/>
    <property type="match status" value="1"/>
</dbReference>
<feature type="compositionally biased region" description="Acidic residues" evidence="5">
    <location>
        <begin position="132"/>
        <end position="154"/>
    </location>
</feature>
<comment type="similarity">
    <text evidence="2">Belongs to the TFIIA subunit 1 family.</text>
</comment>
<evidence type="ECO:0000313" key="6">
    <source>
        <dbReference type="EMBL" id="CAA7032257.1"/>
    </source>
</evidence>
<dbReference type="Gene3D" id="2.30.18.10">
    <property type="entry name" value="Transcription factor IIA (TFIIA), beta-barrel domain"/>
    <property type="match status" value="1"/>
</dbReference>
<evidence type="ECO:0000256" key="2">
    <source>
        <dbReference type="ARBA" id="ARBA00010059"/>
    </source>
</evidence>
<dbReference type="PANTHER" id="PTHR12694">
    <property type="entry name" value="TRANSCRIPTION INITIATION FACTOR IIA SUBUNIT 1"/>
    <property type="match status" value="1"/>
</dbReference>
<dbReference type="InterPro" id="IPR004855">
    <property type="entry name" value="TFIIA_asu/bsu"/>
</dbReference>
<organism evidence="6 7">
    <name type="scientific">Microthlaspi erraticum</name>
    <dbReference type="NCBI Taxonomy" id="1685480"/>
    <lineage>
        <taxon>Eukaryota</taxon>
        <taxon>Viridiplantae</taxon>
        <taxon>Streptophyta</taxon>
        <taxon>Embryophyta</taxon>
        <taxon>Tracheophyta</taxon>
        <taxon>Spermatophyta</taxon>
        <taxon>Magnoliopsida</taxon>
        <taxon>eudicotyledons</taxon>
        <taxon>Gunneridae</taxon>
        <taxon>Pentapetalae</taxon>
        <taxon>rosids</taxon>
        <taxon>malvids</taxon>
        <taxon>Brassicales</taxon>
        <taxon>Brassicaceae</taxon>
        <taxon>Coluteocarpeae</taxon>
        <taxon>Microthlaspi</taxon>
    </lineage>
</organism>
<dbReference type="GO" id="GO:0005672">
    <property type="term" value="C:transcription factor TFIIA complex"/>
    <property type="evidence" value="ECO:0007669"/>
    <property type="project" value="InterPro"/>
</dbReference>
<dbReference type="OrthoDB" id="6275927at2759"/>
<keyword evidence="3" id="KW-0804">Transcription</keyword>
<evidence type="ECO:0000256" key="3">
    <source>
        <dbReference type="ARBA" id="ARBA00023163"/>
    </source>
</evidence>
<dbReference type="AlphaFoldDB" id="A0A6D2IT00"/>
<reference evidence="6" key="1">
    <citation type="submission" date="2020-01" db="EMBL/GenBank/DDBJ databases">
        <authorList>
            <person name="Mishra B."/>
        </authorList>
    </citation>
    <scope>NUCLEOTIDE SEQUENCE [LARGE SCALE GENOMIC DNA]</scope>
</reference>
<feature type="region of interest" description="Disordered" evidence="5">
    <location>
        <begin position="112"/>
        <end position="155"/>
    </location>
</feature>
<accession>A0A6D2IT00</accession>
<dbReference type="InterPro" id="IPR009088">
    <property type="entry name" value="TFIIA_b-brl"/>
</dbReference>
<name>A0A6D2IT00_9BRAS</name>
<evidence type="ECO:0000256" key="5">
    <source>
        <dbReference type="SAM" id="MobiDB-lite"/>
    </source>
</evidence>
<evidence type="ECO:0000256" key="4">
    <source>
        <dbReference type="ARBA" id="ARBA00023242"/>
    </source>
</evidence>
<keyword evidence="7" id="KW-1185">Reference proteome</keyword>
<dbReference type="SUPFAM" id="SSF50784">
    <property type="entry name" value="Transcription factor IIA (TFIIA), beta-barrel domain"/>
    <property type="match status" value="1"/>
</dbReference>
<protein>
    <submittedName>
        <fullName evidence="6">Uncharacterized protein</fullName>
    </submittedName>
</protein>
<dbReference type="Proteomes" id="UP000467841">
    <property type="component" value="Unassembled WGS sequence"/>
</dbReference>
<dbReference type="GO" id="GO:0006367">
    <property type="term" value="P:transcription initiation at RNA polymerase II promoter"/>
    <property type="evidence" value="ECO:0007669"/>
    <property type="project" value="InterPro"/>
</dbReference>
<comment type="subcellular location">
    <subcellularLocation>
        <location evidence="1">Nucleus</location>
    </subcellularLocation>
</comment>
<evidence type="ECO:0000256" key="1">
    <source>
        <dbReference type="ARBA" id="ARBA00004123"/>
    </source>
</evidence>
<dbReference type="SUPFAM" id="SSF47396">
    <property type="entry name" value="Transcription factor IIA (TFIIA), alpha-helical domain"/>
    <property type="match status" value="1"/>
</dbReference>
<dbReference type="Gene3D" id="1.10.287.100">
    <property type="match status" value="1"/>
</dbReference>
<dbReference type="Pfam" id="PF03153">
    <property type="entry name" value="TFIIA"/>
    <property type="match status" value="1"/>
</dbReference>
<dbReference type="SMART" id="SM01371">
    <property type="entry name" value="TFIIA"/>
    <property type="match status" value="1"/>
</dbReference>
<gene>
    <name evidence="6" type="ORF">MERR_LOCUS19492</name>
</gene>
<proteinExistence type="inferred from homology"/>
<comment type="caution">
    <text evidence="6">The sequence shown here is derived from an EMBL/GenBank/DDBJ whole genome shotgun (WGS) entry which is preliminary data.</text>
</comment>